<evidence type="ECO:0000313" key="2">
    <source>
        <dbReference type="EMBL" id="AUB80858.1"/>
    </source>
</evidence>
<evidence type="ECO:0000259" key="1">
    <source>
        <dbReference type="PROSITE" id="PS50234"/>
    </source>
</evidence>
<dbReference type="InterPro" id="IPR036465">
    <property type="entry name" value="vWFA_dom_sf"/>
</dbReference>
<sequence length="947" mass="100391">MSAIAESLSRVVVGNPIQFLNLSLFPLLAEGLAKPGYRLLDDALGDGGARVTEVSEVGHVPELCFVNRGDLPVLLVDGEELIGAKQNRILNLSILAPAHQTIVIPVSCVEAGRWHAQSAEFGSARRAHFGAGRARKAADVSDSLRRRGSRESNQSAVWHDIAERSRRMKVSSPTGAAAALATAKVERFAAIGEGEDWRLIDAGLAGGALVKDGRLIHLCAFRTPADTDGGAAPDPAGRNRLVLSLDTDRRLIRWRGDSERYLHLRLRTPRLGGERAPVDLALALDRSGSMGGDKWPRACEAALTAIERLGPRDRVALVVFDDHIDTLLPLTAAGTEARRAAADALGGVGPRGSTNLGEGWLTACGLIGREATNERLRRCFVLTDGQANVGIVDPAELAQHAGQLLQLGIRTSTFGVGNDYNEELLGALADAGGGAVRDIANAAGIPSAIAQELGDALEVVYADSRVQLAWQADLAVAVMGPWPVTPSDHALIIRTGDLVSEQVLDLLVSLRFPAGNKNADCTVRVTVSDGDRPLGTEEIHWTWVDWATRKGQPRQAAVERRVGEQLAHQARREAAARNRDGDLEGACDSLRTAAQRIRNYGSENPALLALADSIKSEIPRYQQPLPARDVKAQIAESRAGTLGRGGAGARIRDLAPQLAYLPCQDSPELAERCRKLVKIPREQAAALGQSALAAITAGAYPDAAGQPVDWSAAVAAAVAAKRSLPPDAVLPTPAVARSTQNRVQVANETTLTAARRLANAGERVLALNFANGIQPGGGFLNGARAQEEVLCRSSALYATLRGDPMYAAHAARTRPDSTDWAILSPEVPVFRTDDGTALPTPWMLSVLTCAAPYAPGIGQPLAGDLLAVRIRRVLAIARAYDYSVLVLGAWGCGAFGNDPARTASDFHAALAGEFNGAFAQVVFAIADWSAERRNLAPFRDLFAAGVA</sequence>
<dbReference type="PANTHER" id="PTHR35596">
    <property type="entry name" value="DUF2263 DOMAIN-CONTAINING PROTEIN"/>
    <property type="match status" value="1"/>
</dbReference>
<dbReference type="InterPro" id="IPR046699">
    <property type="entry name" value="ARPP-1"/>
</dbReference>
<organism evidence="2 3">
    <name type="scientific">Candidatus Thiodictyon syntrophicum</name>
    <dbReference type="NCBI Taxonomy" id="1166950"/>
    <lineage>
        <taxon>Bacteria</taxon>
        <taxon>Pseudomonadati</taxon>
        <taxon>Pseudomonadota</taxon>
        <taxon>Gammaproteobacteria</taxon>
        <taxon>Chromatiales</taxon>
        <taxon>Chromatiaceae</taxon>
        <taxon>Thiodictyon</taxon>
    </lineage>
</organism>
<dbReference type="InterPro" id="IPR002035">
    <property type="entry name" value="VWF_A"/>
</dbReference>
<dbReference type="NCBIfam" id="TIGR02452">
    <property type="entry name" value="TIGR02452 family protein"/>
    <property type="match status" value="1"/>
</dbReference>
<dbReference type="Pfam" id="PF00092">
    <property type="entry name" value="VWA"/>
    <property type="match status" value="1"/>
</dbReference>
<dbReference type="InterPro" id="IPR019261">
    <property type="entry name" value="PARG_cat_microbial"/>
</dbReference>
<dbReference type="PROSITE" id="PS50234">
    <property type="entry name" value="VWFA"/>
    <property type="match status" value="1"/>
</dbReference>
<dbReference type="InterPro" id="IPR043472">
    <property type="entry name" value="Macro_dom-like"/>
</dbReference>
<dbReference type="Gene3D" id="3.40.50.410">
    <property type="entry name" value="von Willebrand factor, type A domain"/>
    <property type="match status" value="1"/>
</dbReference>
<dbReference type="AlphaFoldDB" id="A0A2K8U5I6"/>
<dbReference type="Proteomes" id="UP000232638">
    <property type="component" value="Chromosome"/>
</dbReference>
<dbReference type="OrthoDB" id="9806181at2"/>
<dbReference type="RefSeq" id="WP_100918641.1">
    <property type="nucleotide sequence ID" value="NZ_CP020370.1"/>
</dbReference>
<dbReference type="SUPFAM" id="SSF53300">
    <property type="entry name" value="vWA-like"/>
    <property type="match status" value="1"/>
</dbReference>
<feature type="domain" description="VWFA" evidence="1">
    <location>
        <begin position="279"/>
        <end position="457"/>
    </location>
</feature>
<dbReference type="SUPFAM" id="SSF52949">
    <property type="entry name" value="Macro domain-like"/>
    <property type="match status" value="1"/>
</dbReference>
<evidence type="ECO:0000313" key="3">
    <source>
        <dbReference type="Proteomes" id="UP000232638"/>
    </source>
</evidence>
<dbReference type="Gene3D" id="3.40.220.10">
    <property type="entry name" value="Leucine Aminopeptidase, subunit E, domain 1"/>
    <property type="match status" value="1"/>
</dbReference>
<name>A0A2K8U5I6_9GAMM</name>
<proteinExistence type="predicted"/>
<keyword evidence="3" id="KW-1185">Reference proteome</keyword>
<protein>
    <submittedName>
        <fullName evidence="2">TIGR02452 family protein</fullName>
    </submittedName>
</protein>
<dbReference type="PANTHER" id="PTHR35596:SF1">
    <property type="entry name" value="MICROBIAL-TYPE PARG CATALYTIC DOMAIN-CONTAINING PROTEIN"/>
    <property type="match status" value="1"/>
</dbReference>
<dbReference type="KEGG" id="tsy:THSYN_07760"/>
<gene>
    <name evidence="2" type="ORF">THSYN_07760</name>
</gene>
<dbReference type="Pfam" id="PF10021">
    <property type="entry name" value="PARG_cat_microb"/>
    <property type="match status" value="1"/>
</dbReference>
<accession>A0A2K8U5I6</accession>
<dbReference type="SMART" id="SM00327">
    <property type="entry name" value="VWA"/>
    <property type="match status" value="1"/>
</dbReference>
<dbReference type="EMBL" id="CP020370">
    <property type="protein sequence ID" value="AUB80858.1"/>
    <property type="molecule type" value="Genomic_DNA"/>
</dbReference>
<dbReference type="InterPro" id="IPR012664">
    <property type="entry name" value="CHP02452"/>
</dbReference>
<dbReference type="Pfam" id="PF20208">
    <property type="entry name" value="ARPP-1"/>
    <property type="match status" value="1"/>
</dbReference>
<reference evidence="2 3" key="1">
    <citation type="submission" date="2017-03" db="EMBL/GenBank/DDBJ databases">
        <title>Complete genome sequence of Candidatus 'Thiodictyon syntrophicum' sp. nov. strain Cad16T, a photolithoautotroph purple sulfur bacterium isolated from an alpine meromictic lake.</title>
        <authorList>
            <person name="Luedin S.M."/>
            <person name="Pothier J.F."/>
            <person name="Danza F."/>
            <person name="Storelli N."/>
            <person name="Wittwer M."/>
            <person name="Tonolla M."/>
        </authorList>
    </citation>
    <scope>NUCLEOTIDE SEQUENCE [LARGE SCALE GENOMIC DNA]</scope>
    <source>
        <strain evidence="2 3">Cad16T</strain>
    </source>
</reference>